<protein>
    <submittedName>
        <fullName evidence="2">Peptidoglycan-binding protein</fullName>
    </submittedName>
</protein>
<dbReference type="InterPro" id="IPR002477">
    <property type="entry name" value="Peptidoglycan-bd-like"/>
</dbReference>
<dbReference type="AlphaFoldDB" id="A0A927A231"/>
<feature type="domain" description="Peptidoglycan binding-like" evidence="1">
    <location>
        <begin position="160"/>
        <end position="197"/>
    </location>
</feature>
<sequence>MEYMAYSYMYMANEETPVNVELNLPKLQFNWQKLLKSSAWLTLAGVTVLLAAASQMQQASAEYVRTNGNCLYIRRGPSAGNSSVACVPNGTNIGSTGNVTNGFAQITSGRYQGYYVAERWLGMNPGTSHGRPGTGVGGRVLLRQGARGERVRVVQRALGIRVDGVYGPNTAYQVRNFQRRNGLLVDGVVGPSTRRALGIS</sequence>
<dbReference type="Gene3D" id="1.10.101.10">
    <property type="entry name" value="PGBD-like superfamily/PGBD"/>
    <property type="match status" value="1"/>
</dbReference>
<dbReference type="Pfam" id="PF01471">
    <property type="entry name" value="PG_binding_1"/>
    <property type="match status" value="1"/>
</dbReference>
<dbReference type="EMBL" id="JACJQU010000009">
    <property type="protein sequence ID" value="MBD2294968.1"/>
    <property type="molecule type" value="Genomic_DNA"/>
</dbReference>
<dbReference type="RefSeq" id="WP_190561873.1">
    <property type="nucleotide sequence ID" value="NZ_JACJQU010000009.1"/>
</dbReference>
<proteinExistence type="predicted"/>
<evidence type="ECO:0000259" key="1">
    <source>
        <dbReference type="Pfam" id="PF01471"/>
    </source>
</evidence>
<name>A0A927A231_9NOST</name>
<accession>A0A927A231</accession>
<dbReference type="Proteomes" id="UP000662185">
    <property type="component" value="Unassembled WGS sequence"/>
</dbReference>
<evidence type="ECO:0000313" key="2">
    <source>
        <dbReference type="EMBL" id="MBD2294968.1"/>
    </source>
</evidence>
<dbReference type="InterPro" id="IPR036366">
    <property type="entry name" value="PGBDSf"/>
</dbReference>
<comment type="caution">
    <text evidence="2">The sequence shown here is derived from an EMBL/GenBank/DDBJ whole genome shotgun (WGS) entry which is preliminary data.</text>
</comment>
<dbReference type="InterPro" id="IPR036365">
    <property type="entry name" value="PGBD-like_sf"/>
</dbReference>
<dbReference type="SUPFAM" id="SSF47090">
    <property type="entry name" value="PGBD-like"/>
    <property type="match status" value="1"/>
</dbReference>
<keyword evidence="3" id="KW-1185">Reference proteome</keyword>
<evidence type="ECO:0000313" key="3">
    <source>
        <dbReference type="Proteomes" id="UP000662185"/>
    </source>
</evidence>
<gene>
    <name evidence="2" type="ORF">H6G06_16135</name>
</gene>
<organism evidence="2 3">
    <name type="scientific">Anabaena sphaerica FACHB-251</name>
    <dbReference type="NCBI Taxonomy" id="2692883"/>
    <lineage>
        <taxon>Bacteria</taxon>
        <taxon>Bacillati</taxon>
        <taxon>Cyanobacteriota</taxon>
        <taxon>Cyanophyceae</taxon>
        <taxon>Nostocales</taxon>
        <taxon>Nostocaceae</taxon>
        <taxon>Anabaena</taxon>
    </lineage>
</organism>
<reference evidence="3" key="1">
    <citation type="journal article" date="2020" name="ISME J.">
        <title>Comparative genomics reveals insights into cyanobacterial evolution and habitat adaptation.</title>
        <authorList>
            <person name="Chen M.Y."/>
            <person name="Teng W.K."/>
            <person name="Zhao L."/>
            <person name="Hu C.X."/>
            <person name="Zhou Y.K."/>
            <person name="Han B.P."/>
            <person name="Song L.R."/>
            <person name="Shu W.S."/>
        </authorList>
    </citation>
    <scope>NUCLEOTIDE SEQUENCE [LARGE SCALE GENOMIC DNA]</scope>
    <source>
        <strain evidence="3">FACHB-251</strain>
    </source>
</reference>